<dbReference type="RefSeq" id="WP_302712159.1">
    <property type="nucleotide sequence ID" value="NZ_JAULRT010000047.1"/>
</dbReference>
<accession>A0ABT8TDJ1</accession>
<evidence type="ECO:0008006" key="3">
    <source>
        <dbReference type="Google" id="ProtNLM"/>
    </source>
</evidence>
<name>A0ABT8TDJ1_9GAMM</name>
<dbReference type="EMBL" id="JAULRT010000047">
    <property type="protein sequence ID" value="MDO3382005.1"/>
    <property type="molecule type" value="Genomic_DNA"/>
</dbReference>
<protein>
    <recommendedName>
        <fullName evidence="3">Tryptophan synthase subunit beta like protein</fullName>
    </recommendedName>
</protein>
<keyword evidence="2" id="KW-1185">Reference proteome</keyword>
<proteinExistence type="predicted"/>
<evidence type="ECO:0000313" key="2">
    <source>
        <dbReference type="Proteomes" id="UP001168380"/>
    </source>
</evidence>
<sequence length="108" mass="12049">MYVKRDQAGRISAVSKQALEGFEAIVADSPELVAFLMQLRPEVEQSLAESDLQMARVLEDVVGLLIDKSIIRFTDLPDAAQDKLLQRREMRGSFQAVSLLGDDDELNL</sequence>
<evidence type="ECO:0000313" key="1">
    <source>
        <dbReference type="EMBL" id="MDO3382005.1"/>
    </source>
</evidence>
<organism evidence="1 2">
    <name type="scientific">Gilvimarinus algae</name>
    <dbReference type="NCBI Taxonomy" id="3058037"/>
    <lineage>
        <taxon>Bacteria</taxon>
        <taxon>Pseudomonadati</taxon>
        <taxon>Pseudomonadota</taxon>
        <taxon>Gammaproteobacteria</taxon>
        <taxon>Cellvibrionales</taxon>
        <taxon>Cellvibrionaceae</taxon>
        <taxon>Gilvimarinus</taxon>
    </lineage>
</organism>
<reference evidence="1" key="1">
    <citation type="submission" date="2023-07" db="EMBL/GenBank/DDBJ databases">
        <title>Gilvimarinus algae sp. nov., isolated from the surface of Kelp.</title>
        <authorList>
            <person name="Sun Y.Y."/>
            <person name="Gong Y."/>
            <person name="Du Z.J."/>
        </authorList>
    </citation>
    <scope>NUCLEOTIDE SEQUENCE</scope>
    <source>
        <strain evidence="1">SDUM040014</strain>
    </source>
</reference>
<dbReference type="Proteomes" id="UP001168380">
    <property type="component" value="Unassembled WGS sequence"/>
</dbReference>
<comment type="caution">
    <text evidence="1">The sequence shown here is derived from an EMBL/GenBank/DDBJ whole genome shotgun (WGS) entry which is preliminary data.</text>
</comment>
<gene>
    <name evidence="1" type="ORF">QWI16_07435</name>
</gene>